<comment type="caution">
    <text evidence="1">The sequence shown here is derived from an EMBL/GenBank/DDBJ whole genome shotgun (WGS) entry which is preliminary data.</text>
</comment>
<protein>
    <submittedName>
        <fullName evidence="1">Uncharacterized protein</fullName>
    </submittedName>
</protein>
<name>A0A0F9D5E9_9ZZZZ</name>
<organism evidence="1">
    <name type="scientific">marine sediment metagenome</name>
    <dbReference type="NCBI Taxonomy" id="412755"/>
    <lineage>
        <taxon>unclassified sequences</taxon>
        <taxon>metagenomes</taxon>
        <taxon>ecological metagenomes</taxon>
    </lineage>
</organism>
<sequence>MQKITTLRDDESPLPPCLPCIPSFKIARGRVFTDKDYQP</sequence>
<accession>A0A0F9D5E9</accession>
<dbReference type="EMBL" id="LAZR01033149">
    <property type="protein sequence ID" value="KKL48921.1"/>
    <property type="molecule type" value="Genomic_DNA"/>
</dbReference>
<dbReference type="AlphaFoldDB" id="A0A0F9D5E9"/>
<evidence type="ECO:0000313" key="1">
    <source>
        <dbReference type="EMBL" id="KKL48921.1"/>
    </source>
</evidence>
<gene>
    <name evidence="1" type="ORF">LCGC14_2320660</name>
</gene>
<feature type="non-terminal residue" evidence="1">
    <location>
        <position position="39"/>
    </location>
</feature>
<reference evidence="1" key="1">
    <citation type="journal article" date="2015" name="Nature">
        <title>Complex archaea that bridge the gap between prokaryotes and eukaryotes.</title>
        <authorList>
            <person name="Spang A."/>
            <person name="Saw J.H."/>
            <person name="Jorgensen S.L."/>
            <person name="Zaremba-Niedzwiedzka K."/>
            <person name="Martijn J."/>
            <person name="Lind A.E."/>
            <person name="van Eijk R."/>
            <person name="Schleper C."/>
            <person name="Guy L."/>
            <person name="Ettema T.J."/>
        </authorList>
    </citation>
    <scope>NUCLEOTIDE SEQUENCE</scope>
</reference>
<proteinExistence type="predicted"/>